<proteinExistence type="predicted"/>
<dbReference type="EMBL" id="CAXKWB010000780">
    <property type="protein sequence ID" value="CAL4062221.1"/>
    <property type="molecule type" value="Genomic_DNA"/>
</dbReference>
<name>A0AAV2PSB6_MEGNR</name>
<dbReference type="Proteomes" id="UP001497623">
    <property type="component" value="Unassembled WGS sequence"/>
</dbReference>
<evidence type="ECO:0008006" key="3">
    <source>
        <dbReference type="Google" id="ProtNLM"/>
    </source>
</evidence>
<organism evidence="1 2">
    <name type="scientific">Meganyctiphanes norvegica</name>
    <name type="common">Northern krill</name>
    <name type="synonym">Thysanopoda norvegica</name>
    <dbReference type="NCBI Taxonomy" id="48144"/>
    <lineage>
        <taxon>Eukaryota</taxon>
        <taxon>Metazoa</taxon>
        <taxon>Ecdysozoa</taxon>
        <taxon>Arthropoda</taxon>
        <taxon>Crustacea</taxon>
        <taxon>Multicrustacea</taxon>
        <taxon>Malacostraca</taxon>
        <taxon>Eumalacostraca</taxon>
        <taxon>Eucarida</taxon>
        <taxon>Euphausiacea</taxon>
        <taxon>Euphausiidae</taxon>
        <taxon>Meganyctiphanes</taxon>
    </lineage>
</organism>
<protein>
    <recommendedName>
        <fullName evidence="3">Helix-turn-helix domain-containing protein</fullName>
    </recommendedName>
</protein>
<comment type="caution">
    <text evidence="1">The sequence shown here is derived from an EMBL/GenBank/DDBJ whole genome shotgun (WGS) entry which is preliminary data.</text>
</comment>
<accession>A0AAV2PSB6</accession>
<dbReference type="AlphaFoldDB" id="A0AAV2PSB6"/>
<evidence type="ECO:0000313" key="2">
    <source>
        <dbReference type="Proteomes" id="UP001497623"/>
    </source>
</evidence>
<gene>
    <name evidence="1" type="ORF">MNOR_LOCUS2520</name>
</gene>
<sequence length="113" mass="12816">MHVQKSTRSRASATKSCLTVVPWTSLNEVVYMRSLCAWACMAPVLCNKSLLIPKWVWVKNLTSYQVAAITFLCKAGHSNREITELTGVCKPSVQRWTKKFKDDPTNIHILVHL</sequence>
<evidence type="ECO:0000313" key="1">
    <source>
        <dbReference type="EMBL" id="CAL4062221.1"/>
    </source>
</evidence>
<keyword evidence="2" id="KW-1185">Reference proteome</keyword>
<reference evidence="1 2" key="1">
    <citation type="submission" date="2024-05" db="EMBL/GenBank/DDBJ databases">
        <authorList>
            <person name="Wallberg A."/>
        </authorList>
    </citation>
    <scope>NUCLEOTIDE SEQUENCE [LARGE SCALE GENOMIC DNA]</scope>
</reference>